<dbReference type="InterPro" id="IPR002885">
    <property type="entry name" value="PPR_rpt"/>
</dbReference>
<dbReference type="Proteomes" id="UP000233551">
    <property type="component" value="Unassembled WGS sequence"/>
</dbReference>
<dbReference type="PANTHER" id="PTHR47941">
    <property type="entry name" value="PENTATRICOPEPTIDE REPEAT-CONTAINING PROTEIN 3, MITOCHONDRIAL"/>
    <property type="match status" value="1"/>
</dbReference>
<evidence type="ECO:0000256" key="1">
    <source>
        <dbReference type="ARBA" id="ARBA00007626"/>
    </source>
</evidence>
<dbReference type="InterPro" id="IPR002156">
    <property type="entry name" value="RNaseH_domain"/>
</dbReference>
<dbReference type="STRING" id="22663.A0A2I0K2C4"/>
<feature type="domain" description="RNase H type-1" evidence="4">
    <location>
        <begin position="132"/>
        <end position="195"/>
    </location>
</feature>
<dbReference type="GO" id="GO:0004523">
    <property type="term" value="F:RNA-DNA hybrid ribonuclease activity"/>
    <property type="evidence" value="ECO:0007669"/>
    <property type="project" value="InterPro"/>
</dbReference>
<evidence type="ECO:0000313" key="6">
    <source>
        <dbReference type="Proteomes" id="UP000233551"/>
    </source>
</evidence>
<accession>A0A2I0K2C4</accession>
<evidence type="ECO:0000313" key="5">
    <source>
        <dbReference type="EMBL" id="PKI62701.1"/>
    </source>
</evidence>
<dbReference type="SUPFAM" id="SSF53098">
    <property type="entry name" value="Ribonuclease H-like"/>
    <property type="match status" value="1"/>
</dbReference>
<dbReference type="InterPro" id="IPR012337">
    <property type="entry name" value="RNaseH-like_sf"/>
</dbReference>
<dbReference type="Pfam" id="PF13456">
    <property type="entry name" value="RVT_3"/>
    <property type="match status" value="1"/>
</dbReference>
<keyword evidence="2" id="KW-0677">Repeat</keyword>
<comment type="similarity">
    <text evidence="1">Belongs to the PPR family. P subfamily.</text>
</comment>
<dbReference type="NCBIfam" id="TIGR00756">
    <property type="entry name" value="PPR"/>
    <property type="match status" value="1"/>
</dbReference>
<name>A0A2I0K2C4_PUNGR</name>
<dbReference type="AlphaFoldDB" id="A0A2I0K2C4"/>
<protein>
    <recommendedName>
        <fullName evidence="4">RNase H type-1 domain-containing protein</fullName>
    </recommendedName>
</protein>
<dbReference type="CDD" id="cd06222">
    <property type="entry name" value="RNase_H_like"/>
    <property type="match status" value="1"/>
</dbReference>
<proteinExistence type="inferred from homology"/>
<dbReference type="Gene3D" id="3.30.420.10">
    <property type="entry name" value="Ribonuclease H-like superfamily/Ribonuclease H"/>
    <property type="match status" value="1"/>
</dbReference>
<dbReference type="InterPro" id="IPR044730">
    <property type="entry name" value="RNase_H-like_dom_plant"/>
</dbReference>
<dbReference type="EMBL" id="PGOL01000953">
    <property type="protein sequence ID" value="PKI62701.1"/>
    <property type="molecule type" value="Genomic_DNA"/>
</dbReference>
<sequence length="233" mass="24795">MSPRIASIALTLMQPPPHVFEFCRLLGAVVRMGHYSAAISLIERMDEVDLGFSAWAKLIKLGLRPNSVTLSTLVNGLSSKGIISKAVMLADEMLNFGFEPDPFTCATIIKGFAKTGKTDLAVRLIGKGEKLNTDGAVRDLQGVAGAGGILRNSSGGWIIGFMQSLGFSTVTVAELYRVLTGLKLAWMQEPVSVVFSAAAEEHSKSIAEGLGGPHPTHVSGREYLHGLVVEEGD</sequence>
<dbReference type="InterPro" id="IPR036397">
    <property type="entry name" value="RNaseH_sf"/>
</dbReference>
<dbReference type="Pfam" id="PF13041">
    <property type="entry name" value="PPR_2"/>
    <property type="match status" value="1"/>
</dbReference>
<gene>
    <name evidence="5" type="ORF">CRG98_016972</name>
</gene>
<feature type="repeat" description="PPR" evidence="3">
    <location>
        <begin position="66"/>
        <end position="100"/>
    </location>
</feature>
<dbReference type="Gene3D" id="1.25.40.10">
    <property type="entry name" value="Tetratricopeptide repeat domain"/>
    <property type="match status" value="1"/>
</dbReference>
<dbReference type="InterPro" id="IPR011990">
    <property type="entry name" value="TPR-like_helical_dom_sf"/>
</dbReference>
<evidence type="ECO:0000256" key="3">
    <source>
        <dbReference type="PROSITE-ProRule" id="PRU00708"/>
    </source>
</evidence>
<keyword evidence="6" id="KW-1185">Reference proteome</keyword>
<reference evidence="5 6" key="1">
    <citation type="submission" date="2017-11" db="EMBL/GenBank/DDBJ databases">
        <title>De-novo sequencing of pomegranate (Punica granatum L.) genome.</title>
        <authorList>
            <person name="Akparov Z."/>
            <person name="Amiraslanov A."/>
            <person name="Hajiyeva S."/>
            <person name="Abbasov M."/>
            <person name="Kaur K."/>
            <person name="Hamwieh A."/>
            <person name="Solovyev V."/>
            <person name="Salamov A."/>
            <person name="Braich B."/>
            <person name="Kosarev P."/>
            <person name="Mahmoud A."/>
            <person name="Hajiyev E."/>
            <person name="Babayeva S."/>
            <person name="Izzatullayeva V."/>
            <person name="Mammadov A."/>
            <person name="Mammadov A."/>
            <person name="Sharifova S."/>
            <person name="Ojaghi J."/>
            <person name="Eynullazada K."/>
            <person name="Bayramov B."/>
            <person name="Abdulazimova A."/>
            <person name="Shahmuradov I."/>
        </authorList>
    </citation>
    <scope>NUCLEOTIDE SEQUENCE [LARGE SCALE GENOMIC DNA]</scope>
    <source>
        <strain evidence="6">cv. AG2017</strain>
        <tissue evidence="5">Leaf</tissue>
    </source>
</reference>
<evidence type="ECO:0000259" key="4">
    <source>
        <dbReference type="Pfam" id="PF13456"/>
    </source>
</evidence>
<dbReference type="GO" id="GO:0003676">
    <property type="term" value="F:nucleic acid binding"/>
    <property type="evidence" value="ECO:0007669"/>
    <property type="project" value="InterPro"/>
</dbReference>
<organism evidence="5 6">
    <name type="scientific">Punica granatum</name>
    <name type="common">Pomegranate</name>
    <dbReference type="NCBI Taxonomy" id="22663"/>
    <lineage>
        <taxon>Eukaryota</taxon>
        <taxon>Viridiplantae</taxon>
        <taxon>Streptophyta</taxon>
        <taxon>Embryophyta</taxon>
        <taxon>Tracheophyta</taxon>
        <taxon>Spermatophyta</taxon>
        <taxon>Magnoliopsida</taxon>
        <taxon>eudicotyledons</taxon>
        <taxon>Gunneridae</taxon>
        <taxon>Pentapetalae</taxon>
        <taxon>rosids</taxon>
        <taxon>malvids</taxon>
        <taxon>Myrtales</taxon>
        <taxon>Lythraceae</taxon>
        <taxon>Punica</taxon>
    </lineage>
</organism>
<comment type="caution">
    <text evidence="5">The sequence shown here is derived from an EMBL/GenBank/DDBJ whole genome shotgun (WGS) entry which is preliminary data.</text>
</comment>
<evidence type="ECO:0000256" key="2">
    <source>
        <dbReference type="ARBA" id="ARBA00022737"/>
    </source>
</evidence>
<dbReference type="PROSITE" id="PS51375">
    <property type="entry name" value="PPR"/>
    <property type="match status" value="1"/>
</dbReference>